<dbReference type="Proteomes" id="UP000811844">
    <property type="component" value="Unassembled WGS sequence"/>
</dbReference>
<keyword evidence="3" id="KW-1185">Reference proteome</keyword>
<organism evidence="2 3">
    <name type="scientific">Shewanella intestini</name>
    <dbReference type="NCBI Taxonomy" id="2017544"/>
    <lineage>
        <taxon>Bacteria</taxon>
        <taxon>Pseudomonadati</taxon>
        <taxon>Pseudomonadota</taxon>
        <taxon>Gammaproteobacteria</taxon>
        <taxon>Alteromonadales</taxon>
        <taxon>Shewanellaceae</taxon>
        <taxon>Shewanella</taxon>
    </lineage>
</organism>
<proteinExistence type="inferred from homology"/>
<dbReference type="NCBIfam" id="NF002987">
    <property type="entry name" value="PRK03719.1"/>
    <property type="match status" value="1"/>
</dbReference>
<dbReference type="Gene3D" id="2.60.40.550">
    <property type="entry name" value="Ecotin"/>
    <property type="match status" value="1"/>
</dbReference>
<dbReference type="GO" id="GO:0004867">
    <property type="term" value="F:serine-type endopeptidase inhibitor activity"/>
    <property type="evidence" value="ECO:0007669"/>
    <property type="project" value="UniProtKB-KW"/>
</dbReference>
<sequence length="192" mass="22004">MTFSLLTQTKLCFEPFQRTRITFDRAGAAMMLCIGMTTGCAVTNESPHITSSIYTATNHSPEASFSMFPAPVKGMTQHVLQLPKQDNESDYEVEVQLGKTELADCNLKGYWGDLAQRNLEGWGYSFYEMTEYSEGMSTMVMCYEPKTTRFIPIGDAFKFKYNSRLPKVFYLPADVELTYRTWKTTQRYQTTN</sequence>
<dbReference type="PANTHER" id="PTHR35890">
    <property type="match status" value="1"/>
</dbReference>
<dbReference type="SUPFAM" id="SSF49772">
    <property type="entry name" value="Ecotin, trypsin inhibitor"/>
    <property type="match status" value="1"/>
</dbReference>
<evidence type="ECO:0000313" key="3">
    <source>
        <dbReference type="Proteomes" id="UP000811844"/>
    </source>
</evidence>
<dbReference type="InterPro" id="IPR036198">
    <property type="entry name" value="Ecotin_sf"/>
</dbReference>
<accession>A0ABS5HZI9</accession>
<evidence type="ECO:0000313" key="2">
    <source>
        <dbReference type="EMBL" id="MBR9727200.1"/>
    </source>
</evidence>
<keyword evidence="2" id="KW-0722">Serine protease inhibitor</keyword>
<comment type="similarity">
    <text evidence="1">Belongs to the protease inhibitor I11 (ecotin) family.</text>
</comment>
<gene>
    <name evidence="2" type="primary">eco</name>
    <name evidence="2" type="ORF">G3R48_04210</name>
</gene>
<comment type="caution">
    <text evidence="2">The sequence shown here is derived from an EMBL/GenBank/DDBJ whole genome shotgun (WGS) entry which is preliminary data.</text>
</comment>
<dbReference type="InterPro" id="IPR005658">
    <property type="entry name" value="Prot_inh_ecotin"/>
</dbReference>
<dbReference type="PANTHER" id="PTHR35890:SF3">
    <property type="entry name" value="ECOTIN"/>
    <property type="match status" value="1"/>
</dbReference>
<name>A0ABS5HZI9_9GAMM</name>
<dbReference type="EMBL" id="JAAIKR010000002">
    <property type="protein sequence ID" value="MBR9727200.1"/>
    <property type="molecule type" value="Genomic_DNA"/>
</dbReference>
<protein>
    <submittedName>
        <fullName evidence="2">Serine protease inhibitor ecotin</fullName>
    </submittedName>
</protein>
<dbReference type="Pfam" id="PF03974">
    <property type="entry name" value="Ecotin"/>
    <property type="match status" value="1"/>
</dbReference>
<dbReference type="RefSeq" id="WP_153663372.1">
    <property type="nucleotide sequence ID" value="NZ_JAAIKR010000002.1"/>
</dbReference>
<keyword evidence="2" id="KW-0646">Protease inhibitor</keyword>
<evidence type="ECO:0000256" key="1">
    <source>
        <dbReference type="ARBA" id="ARBA00010558"/>
    </source>
</evidence>
<reference evidence="2 3" key="1">
    <citation type="submission" date="2020-02" db="EMBL/GenBank/DDBJ databases">
        <title>Shewanella WXL01 sp. nov., a marine bacterium isolated from green algae in Luhuitou Fringing Reef (Northern South China Sea).</title>
        <authorList>
            <person name="Wang X."/>
        </authorList>
    </citation>
    <scope>NUCLEOTIDE SEQUENCE [LARGE SCALE GENOMIC DNA]</scope>
    <source>
        <strain evidence="2 3">MCCC 1A01895</strain>
    </source>
</reference>